<dbReference type="FunFam" id="3.30.870.10:FF:000038">
    <property type="entry name" value="Probable tyrosyl-DNA phosphodiesterase"/>
    <property type="match status" value="1"/>
</dbReference>
<evidence type="ECO:0000256" key="7">
    <source>
        <dbReference type="ARBA" id="ARBA00023204"/>
    </source>
</evidence>
<accession>A0A9W8Y1M5</accession>
<evidence type="ECO:0000256" key="11">
    <source>
        <dbReference type="PIRSR" id="PIRSR610347-3"/>
    </source>
</evidence>
<dbReference type="PANTHER" id="PTHR12415">
    <property type="entry name" value="TYROSYL-DNA PHOSPHODIESTERASE 1"/>
    <property type="match status" value="1"/>
</dbReference>
<name>A0A9W8Y1M5_9PLEO</name>
<evidence type="ECO:0008006" key="15">
    <source>
        <dbReference type="Google" id="ProtNLM"/>
    </source>
</evidence>
<feature type="compositionally biased region" description="Basic and acidic residues" evidence="12">
    <location>
        <begin position="81"/>
        <end position="90"/>
    </location>
</feature>
<sequence length="636" mass="71729">MATHQAEGAPPSKRRKLDANERSKVATIEEPTFTIRGINRPISPPLSRRKSPIPPEPFKPTWSFDEVPKQATVSTTSDTHPGIETEREGYEGTNFVPSPIQLTSIEDLGPHQNVDSMGLTEILGDPMIKECWNFNFLFDLDFVMKHFDSDVRDVVKVKIVHGFWKRNDERRIELMETAERYPNIELLSAYIPDPFGTHHSKMLVLFRHDDLAQVMIHTANMIDRDWGNMTQAVWLSPLLPLLPQKEIRSPSTSQTEATFHPIGSGERFKTDLLRYLGAYERRLKDLTTHLASYDFSSIRAAFIGSAPSRQKSSAGNTSTATSFGWLGLQEILSSIAISKPTTSDTASHIVIQISSIATLGPTPTWLSHFQSVLSRHSLTKPANRELPISSTKASTFFAKREPSSPHKSKKTTTPGFNIIFPTPEEIRTSLDGYASGASIHMRLQSAQQQKQLEYLRPLLCHWRHTPTDANSELRRREAHRGPAAPHIKTYIRFSNEEHKTIDWAMVTSANLSKQAWGDVVNKKDEIWIHSWEAGVVVWPALFAAAAAADPNVAQEQANHHARNNVVMVPVFGRDLPRTEDVQDAAREEGRGSPRTVVGFRMPYDLPLSSYKADEKPWCATMKYQEPDWKGLRWDGY</sequence>
<reference evidence="13" key="1">
    <citation type="submission" date="2022-10" db="EMBL/GenBank/DDBJ databases">
        <title>Tapping the CABI collections for fungal endophytes: first genome assemblies for Collariella, Neodidymelliopsis, Ascochyta clinopodiicola, Didymella pomorum, Didymosphaeria variabile, Neocosmospora piperis and Neocucurbitaria cava.</title>
        <authorList>
            <person name="Hill R."/>
        </authorList>
    </citation>
    <scope>NUCLEOTIDE SEQUENCE</scope>
    <source>
        <strain evidence="13">IMI 356814</strain>
    </source>
</reference>
<comment type="caution">
    <text evidence="13">The sequence shown here is derived from an EMBL/GenBank/DDBJ whole genome shotgun (WGS) entry which is preliminary data.</text>
</comment>
<evidence type="ECO:0000313" key="13">
    <source>
        <dbReference type="EMBL" id="KAJ4363141.1"/>
    </source>
</evidence>
<keyword evidence="7" id="KW-0234">DNA repair</keyword>
<dbReference type="Gene3D" id="3.30.870.10">
    <property type="entry name" value="Endonuclease Chain A"/>
    <property type="match status" value="2"/>
</dbReference>
<evidence type="ECO:0000256" key="9">
    <source>
        <dbReference type="PIRSR" id="PIRSR610347-1"/>
    </source>
</evidence>
<dbReference type="AlphaFoldDB" id="A0A9W8Y1M5"/>
<dbReference type="SUPFAM" id="SSF56024">
    <property type="entry name" value="Phospholipase D/nuclease"/>
    <property type="match status" value="2"/>
</dbReference>
<evidence type="ECO:0000313" key="14">
    <source>
        <dbReference type="Proteomes" id="UP001140560"/>
    </source>
</evidence>
<dbReference type="Proteomes" id="UP001140560">
    <property type="component" value="Unassembled WGS sequence"/>
</dbReference>
<evidence type="ECO:0000256" key="4">
    <source>
        <dbReference type="ARBA" id="ARBA00022763"/>
    </source>
</evidence>
<dbReference type="Pfam" id="PF06087">
    <property type="entry name" value="Tyr-DNA_phospho"/>
    <property type="match status" value="1"/>
</dbReference>
<feature type="binding site" evidence="10">
    <location>
        <position position="201"/>
    </location>
    <ligand>
        <name>substrate</name>
    </ligand>
</feature>
<gene>
    <name evidence="13" type="ORF">N0V83_010261</name>
</gene>
<proteinExistence type="inferred from homology"/>
<feature type="binding site" evidence="10">
    <location>
        <position position="488"/>
    </location>
    <ligand>
        <name>substrate</name>
    </ligand>
</feature>
<dbReference type="CDD" id="cd09123">
    <property type="entry name" value="PLDc_Tdp1_2"/>
    <property type="match status" value="1"/>
</dbReference>
<evidence type="ECO:0000256" key="5">
    <source>
        <dbReference type="ARBA" id="ARBA00022801"/>
    </source>
</evidence>
<feature type="site" description="Interaction with DNA" evidence="11">
    <location>
        <position position="512"/>
    </location>
</feature>
<evidence type="ECO:0000256" key="10">
    <source>
        <dbReference type="PIRSR" id="PIRSR610347-2"/>
    </source>
</evidence>
<dbReference type="GO" id="GO:0004527">
    <property type="term" value="F:exonuclease activity"/>
    <property type="evidence" value="ECO:0007669"/>
    <property type="project" value="UniProtKB-KW"/>
</dbReference>
<protein>
    <recommendedName>
        <fullName evidence="15">Phospholipase D/nuclease</fullName>
    </recommendedName>
</protein>
<feature type="region of interest" description="Disordered" evidence="12">
    <location>
        <begin position="1"/>
        <end position="94"/>
    </location>
</feature>
<dbReference type="EMBL" id="JAPEUY010000020">
    <property type="protein sequence ID" value="KAJ4363141.1"/>
    <property type="molecule type" value="Genomic_DNA"/>
</dbReference>
<evidence type="ECO:0000256" key="6">
    <source>
        <dbReference type="ARBA" id="ARBA00022839"/>
    </source>
</evidence>
<evidence type="ECO:0000256" key="2">
    <source>
        <dbReference type="ARBA" id="ARBA00010205"/>
    </source>
</evidence>
<evidence type="ECO:0000256" key="8">
    <source>
        <dbReference type="ARBA" id="ARBA00023242"/>
    </source>
</evidence>
<evidence type="ECO:0000256" key="12">
    <source>
        <dbReference type="SAM" id="MobiDB-lite"/>
    </source>
</evidence>
<comment type="subcellular location">
    <subcellularLocation>
        <location evidence="1">Nucleus</location>
    </subcellularLocation>
</comment>
<evidence type="ECO:0000256" key="3">
    <source>
        <dbReference type="ARBA" id="ARBA00022722"/>
    </source>
</evidence>
<dbReference type="PANTHER" id="PTHR12415:SF0">
    <property type="entry name" value="TYROSYL-DNA PHOSPHODIESTERASE 1"/>
    <property type="match status" value="1"/>
</dbReference>
<feature type="active site" description="Proton donor/acceptor" evidence="9">
    <location>
        <position position="486"/>
    </location>
</feature>
<evidence type="ECO:0000256" key="1">
    <source>
        <dbReference type="ARBA" id="ARBA00004123"/>
    </source>
</evidence>
<dbReference type="OrthoDB" id="47785at2759"/>
<dbReference type="GO" id="GO:0003697">
    <property type="term" value="F:single-stranded DNA binding"/>
    <property type="evidence" value="ECO:0007669"/>
    <property type="project" value="TreeGrafter"/>
</dbReference>
<keyword evidence="3" id="KW-0540">Nuclease</keyword>
<comment type="similarity">
    <text evidence="2">Belongs to the tyrosyl-DNA phosphodiesterase family.</text>
</comment>
<dbReference type="GO" id="GO:0005634">
    <property type="term" value="C:nucleus"/>
    <property type="evidence" value="ECO:0007669"/>
    <property type="project" value="UniProtKB-SubCell"/>
</dbReference>
<keyword evidence="5" id="KW-0378">Hydrolase</keyword>
<keyword evidence="14" id="KW-1185">Reference proteome</keyword>
<dbReference type="InterPro" id="IPR010347">
    <property type="entry name" value="Tdp1"/>
</dbReference>
<dbReference type="GO" id="GO:0017005">
    <property type="term" value="F:3'-tyrosyl-DNA phosphodiesterase activity"/>
    <property type="evidence" value="ECO:0007669"/>
    <property type="project" value="TreeGrafter"/>
</dbReference>
<feature type="active site" description="Nucleophile" evidence="9">
    <location>
        <position position="199"/>
    </location>
</feature>
<feature type="region of interest" description="Disordered" evidence="12">
    <location>
        <begin position="396"/>
        <end position="418"/>
    </location>
</feature>
<organism evidence="13 14">
    <name type="scientific">Neocucurbitaria cava</name>
    <dbReference type="NCBI Taxonomy" id="798079"/>
    <lineage>
        <taxon>Eukaryota</taxon>
        <taxon>Fungi</taxon>
        <taxon>Dikarya</taxon>
        <taxon>Ascomycota</taxon>
        <taxon>Pezizomycotina</taxon>
        <taxon>Dothideomycetes</taxon>
        <taxon>Pleosporomycetidae</taxon>
        <taxon>Pleosporales</taxon>
        <taxon>Pleosporineae</taxon>
        <taxon>Cucurbitariaceae</taxon>
        <taxon>Neocucurbitaria</taxon>
    </lineage>
</organism>
<keyword evidence="4" id="KW-0227">DNA damage</keyword>
<dbReference type="GO" id="GO:0006281">
    <property type="term" value="P:DNA repair"/>
    <property type="evidence" value="ECO:0007669"/>
    <property type="project" value="UniProtKB-KW"/>
</dbReference>
<keyword evidence="8" id="KW-0539">Nucleus</keyword>
<dbReference type="GO" id="GO:0003690">
    <property type="term" value="F:double-stranded DNA binding"/>
    <property type="evidence" value="ECO:0007669"/>
    <property type="project" value="TreeGrafter"/>
</dbReference>
<keyword evidence="6" id="KW-0269">Exonuclease</keyword>